<dbReference type="KEGG" id="tsin:OXH18_16925"/>
<dbReference type="Proteomes" id="UP001163152">
    <property type="component" value="Chromosome"/>
</dbReference>
<dbReference type="InterPro" id="IPR050963">
    <property type="entry name" value="Sirohydro_Cobaltochel/CbiX"/>
</dbReference>
<dbReference type="GO" id="GO:0046872">
    <property type="term" value="F:metal ion binding"/>
    <property type="evidence" value="ECO:0007669"/>
    <property type="project" value="UniProtKB-KW"/>
</dbReference>
<proteinExistence type="predicted"/>
<dbReference type="InterPro" id="IPR002762">
    <property type="entry name" value="CbiX-like"/>
</dbReference>
<keyword evidence="1" id="KW-0479">Metal-binding</keyword>
<dbReference type="Gene3D" id="3.40.50.1400">
    <property type="match status" value="2"/>
</dbReference>
<dbReference type="GO" id="GO:0016829">
    <property type="term" value="F:lyase activity"/>
    <property type="evidence" value="ECO:0007669"/>
    <property type="project" value="UniProtKB-KW"/>
</dbReference>
<evidence type="ECO:0000313" key="3">
    <source>
        <dbReference type="EMBL" id="WAL58847.1"/>
    </source>
</evidence>
<dbReference type="EMBL" id="CP113797">
    <property type="protein sequence ID" value="WAL58847.1"/>
    <property type="molecule type" value="Genomic_DNA"/>
</dbReference>
<keyword evidence="2" id="KW-0456">Lyase</keyword>
<reference evidence="3" key="1">
    <citation type="submission" date="2022-12" db="EMBL/GenBank/DDBJ databases">
        <title>Polyphasic identification of a Novel Hot-Spring Cyanobacterium Ocullathermofonsia sinensis gen nov. sp. nov. and Genomic Insights on its Adaptations to the Thermal Habitat.</title>
        <authorList>
            <person name="Daroch M."/>
            <person name="Tang J."/>
            <person name="Jiang Y."/>
        </authorList>
    </citation>
    <scope>NUCLEOTIDE SEQUENCE</scope>
    <source>
        <strain evidence="3">PKUAC-SCTA174</strain>
    </source>
</reference>
<dbReference type="AlphaFoldDB" id="A0A9E9C8V3"/>
<dbReference type="PANTHER" id="PTHR33542:SF3">
    <property type="entry name" value="SIROHYDROCHLORIN FERROCHELATASE, CHLOROPLASTIC"/>
    <property type="match status" value="1"/>
</dbReference>
<organism evidence="3 4">
    <name type="scientific">Thermocoleostomius sinensis A174</name>
    <dbReference type="NCBI Taxonomy" id="2016057"/>
    <lineage>
        <taxon>Bacteria</taxon>
        <taxon>Bacillati</taxon>
        <taxon>Cyanobacteriota</taxon>
        <taxon>Cyanophyceae</taxon>
        <taxon>Oculatellales</taxon>
        <taxon>Oculatellaceae</taxon>
        <taxon>Thermocoleostomius</taxon>
    </lineage>
</organism>
<evidence type="ECO:0000313" key="4">
    <source>
        <dbReference type="Proteomes" id="UP001163152"/>
    </source>
</evidence>
<protein>
    <submittedName>
        <fullName evidence="3">Sirohydrochlorin chelatase</fullName>
    </submittedName>
</protein>
<gene>
    <name evidence="3" type="ORF">OXH18_16925</name>
</gene>
<sequence length="269" mass="29679">MKSSAYLLITHGSRDPRPQIAIEHLANLIARRLLEYAWSSVAVAPTAEKNIYGQSRSPKSIPLVGTATLELAPTPLHHQIQQFAEQALSQGYHHLQILPLFLLPGVHVMDDIPTEVAIARQALSADLTLEIRPYVGSHPQLAQLLVNPIEPLETSATAGKIVLAHGSRRSNGNQPVEDIAIQLGAMPAYWSVSPSLEDQVSDFIQKGYQQITIWPYFLFEGSLTDAIEQEVHRLAHQFPYAQLHLGRAIGPTPQLAELVIQLLRDRLSG</sequence>
<dbReference type="Pfam" id="PF01903">
    <property type="entry name" value="CbiX"/>
    <property type="match status" value="2"/>
</dbReference>
<accession>A0A9E9C8V3</accession>
<evidence type="ECO:0000256" key="2">
    <source>
        <dbReference type="ARBA" id="ARBA00023239"/>
    </source>
</evidence>
<keyword evidence="4" id="KW-1185">Reference proteome</keyword>
<evidence type="ECO:0000256" key="1">
    <source>
        <dbReference type="ARBA" id="ARBA00022723"/>
    </source>
</evidence>
<name>A0A9E9C8V3_9CYAN</name>
<dbReference type="SUPFAM" id="SSF53800">
    <property type="entry name" value="Chelatase"/>
    <property type="match status" value="1"/>
</dbReference>
<dbReference type="CDD" id="cd03416">
    <property type="entry name" value="CbiX_SirB_N"/>
    <property type="match status" value="1"/>
</dbReference>
<dbReference type="PANTHER" id="PTHR33542">
    <property type="entry name" value="SIROHYDROCHLORIN FERROCHELATASE, CHLOROPLASTIC"/>
    <property type="match status" value="1"/>
</dbReference>